<organism evidence="8 9">
    <name type="scientific">Avibacterium paragallinarum</name>
    <name type="common">Haemophilus gallinarum</name>
    <dbReference type="NCBI Taxonomy" id="728"/>
    <lineage>
        <taxon>Bacteria</taxon>
        <taxon>Pseudomonadati</taxon>
        <taxon>Pseudomonadota</taxon>
        <taxon>Gammaproteobacteria</taxon>
        <taxon>Pasteurellales</taxon>
        <taxon>Pasteurellaceae</taxon>
        <taxon>Avibacterium</taxon>
    </lineage>
</organism>
<proteinExistence type="inferred from homology"/>
<dbReference type="EMBL" id="UFSW01000002">
    <property type="protein sequence ID" value="SUV40363.1"/>
    <property type="molecule type" value="Genomic_DNA"/>
</dbReference>
<dbReference type="InterPro" id="IPR058163">
    <property type="entry name" value="LysR-type_TF_proteobact-type"/>
</dbReference>
<keyword evidence="4" id="KW-0804">Transcription</keyword>
<keyword evidence="5" id="KW-0812">Transmembrane</keyword>
<feature type="domain" description="HTH lysR-type" evidence="6">
    <location>
        <begin position="42"/>
        <end position="99"/>
    </location>
</feature>
<dbReference type="PANTHER" id="PTHR30537:SF20">
    <property type="entry name" value="TRANSCRIPTIONAL REGULATORY PROTEIN"/>
    <property type="match status" value="1"/>
</dbReference>
<dbReference type="SUPFAM" id="SSF53850">
    <property type="entry name" value="Periplasmic binding protein-like II"/>
    <property type="match status" value="1"/>
</dbReference>
<feature type="transmembrane region" description="Helical" evidence="5">
    <location>
        <begin position="21"/>
        <end position="40"/>
    </location>
</feature>
<evidence type="ECO:0000256" key="2">
    <source>
        <dbReference type="ARBA" id="ARBA00023015"/>
    </source>
</evidence>
<evidence type="ECO:0000313" key="9">
    <source>
        <dbReference type="Proteomes" id="UP000254620"/>
    </source>
</evidence>
<dbReference type="SUPFAM" id="SSF46785">
    <property type="entry name" value="Winged helix' DNA-binding domain"/>
    <property type="match status" value="1"/>
</dbReference>
<dbReference type="Pfam" id="PF03466">
    <property type="entry name" value="LysR_substrate"/>
    <property type="match status" value="1"/>
</dbReference>
<keyword evidence="3" id="KW-0238">DNA-binding</keyword>
<dbReference type="GO" id="GO:0006351">
    <property type="term" value="P:DNA-templated transcription"/>
    <property type="evidence" value="ECO:0007669"/>
    <property type="project" value="TreeGrafter"/>
</dbReference>
<dbReference type="Pfam" id="PF00126">
    <property type="entry name" value="HTH_1"/>
    <property type="match status" value="1"/>
</dbReference>
<keyword evidence="5" id="KW-0472">Membrane</keyword>
<dbReference type="PANTHER" id="PTHR30537">
    <property type="entry name" value="HTH-TYPE TRANSCRIPTIONAL REGULATOR"/>
    <property type="match status" value="1"/>
</dbReference>
<dbReference type="InterPro" id="IPR036390">
    <property type="entry name" value="WH_DNA-bd_sf"/>
</dbReference>
<dbReference type="PROSITE" id="PS50931">
    <property type="entry name" value="HTH_LYSR"/>
    <property type="match status" value="1"/>
</dbReference>
<dbReference type="InterPro" id="IPR000847">
    <property type="entry name" value="LysR_HTH_N"/>
</dbReference>
<keyword evidence="2" id="KW-0805">Transcription regulation</keyword>
<evidence type="ECO:0000256" key="1">
    <source>
        <dbReference type="ARBA" id="ARBA00009437"/>
    </source>
</evidence>
<dbReference type="EMBL" id="UFSW01000001">
    <property type="protein sequence ID" value="SUU98686.1"/>
    <property type="molecule type" value="Genomic_DNA"/>
</dbReference>
<dbReference type="InterPro" id="IPR005119">
    <property type="entry name" value="LysR_subst-bd"/>
</dbReference>
<name>A0A380Z056_AVIPA</name>
<dbReference type="FunFam" id="1.10.10.10:FF:000001">
    <property type="entry name" value="LysR family transcriptional regulator"/>
    <property type="match status" value="1"/>
</dbReference>
<evidence type="ECO:0000313" key="8">
    <source>
        <dbReference type="EMBL" id="SUV40363.1"/>
    </source>
</evidence>
<evidence type="ECO:0000256" key="3">
    <source>
        <dbReference type="ARBA" id="ARBA00023125"/>
    </source>
</evidence>
<dbReference type="InterPro" id="IPR036388">
    <property type="entry name" value="WH-like_DNA-bd_sf"/>
</dbReference>
<dbReference type="GO" id="GO:0043565">
    <property type="term" value="F:sequence-specific DNA binding"/>
    <property type="evidence" value="ECO:0007669"/>
    <property type="project" value="TreeGrafter"/>
</dbReference>
<evidence type="ECO:0000256" key="5">
    <source>
        <dbReference type="SAM" id="Phobius"/>
    </source>
</evidence>
<protein>
    <submittedName>
        <fullName evidence="8">D-malate degradation protein R</fullName>
    </submittedName>
</protein>
<evidence type="ECO:0000313" key="7">
    <source>
        <dbReference type="EMBL" id="SUU98686.1"/>
    </source>
</evidence>
<evidence type="ECO:0000256" key="4">
    <source>
        <dbReference type="ARBA" id="ARBA00023163"/>
    </source>
</evidence>
<dbReference type="Gene3D" id="3.40.190.10">
    <property type="entry name" value="Periplasmic binding protein-like II"/>
    <property type="match status" value="2"/>
</dbReference>
<dbReference type="Proteomes" id="UP000254620">
    <property type="component" value="Unassembled WGS sequence"/>
</dbReference>
<dbReference type="Gene3D" id="1.10.10.10">
    <property type="entry name" value="Winged helix-like DNA-binding domain superfamily/Winged helix DNA-binding domain"/>
    <property type="match status" value="1"/>
</dbReference>
<comment type="similarity">
    <text evidence="1">Belongs to the LysR transcriptional regulatory family.</text>
</comment>
<accession>A0A380Z056</accession>
<keyword evidence="5" id="KW-1133">Transmembrane helix</keyword>
<dbReference type="GO" id="GO:0003700">
    <property type="term" value="F:DNA-binding transcription factor activity"/>
    <property type="evidence" value="ECO:0007669"/>
    <property type="project" value="InterPro"/>
</dbReference>
<reference evidence="8 9" key="1">
    <citation type="submission" date="2018-06" db="EMBL/GenBank/DDBJ databases">
        <authorList>
            <consortium name="Pathogen Informatics"/>
            <person name="Doyle S."/>
        </authorList>
    </citation>
    <scope>NUCLEOTIDE SEQUENCE [LARGE SCALE GENOMIC DNA]</scope>
    <source>
        <strain evidence="8 9">NCTC10926</strain>
    </source>
</reference>
<sequence length="340" mass="38531">MEEKNRETANHFCDLRKNNCYLIFIFAIISPFFCVGERVVKLNLEALNIFVHIVESGSLSGAAMRLEQPVSMVSRALTKLERELGMTLLQRSTRKMHLTDEGELLLQQARQILDSVQSAEEKLLARRSDVSGLLRVNTSTPVMRHVLIPAIAEFLPRYPQLQLELNSNELNIDLLEERTDVAIRIGTLQDSTMHARLLGKTAVRILASPQYLAEHGNIHNLEQLCQQRLLGFSQPAHLNQWPILDNAGHWLDIQPHISASSGESLLALALNHLGVVCLSDMMTHNARQNGELVEILPDLRQSLTQPIYAVYYRHHTLAPRTALLIDFLQDYLSKQPWCLT</sequence>
<gene>
    <name evidence="8" type="primary">dmlR_5</name>
    <name evidence="7" type="synonym">dmlR_4</name>
    <name evidence="7" type="ORF">NCTC10926_02123</name>
    <name evidence="8" type="ORF">NCTC10926_02401</name>
</gene>
<dbReference type="AlphaFoldDB" id="A0A380Z056"/>
<evidence type="ECO:0000259" key="6">
    <source>
        <dbReference type="PROSITE" id="PS50931"/>
    </source>
</evidence>